<dbReference type="KEGG" id="more:E1B28_012170"/>
<evidence type="ECO:0000256" key="1">
    <source>
        <dbReference type="SAM" id="MobiDB-lite"/>
    </source>
</evidence>
<protein>
    <submittedName>
        <fullName evidence="2">Uncharacterized protein</fullName>
    </submittedName>
</protein>
<dbReference type="EMBL" id="CM032188">
    <property type="protein sequence ID" value="KAG7088148.1"/>
    <property type="molecule type" value="Genomic_DNA"/>
</dbReference>
<feature type="compositionally biased region" description="Polar residues" evidence="1">
    <location>
        <begin position="7"/>
        <end position="22"/>
    </location>
</feature>
<keyword evidence="3" id="KW-1185">Reference proteome</keyword>
<evidence type="ECO:0000313" key="3">
    <source>
        <dbReference type="Proteomes" id="UP001049176"/>
    </source>
</evidence>
<comment type="caution">
    <text evidence="2">The sequence shown here is derived from an EMBL/GenBank/DDBJ whole genome shotgun (WGS) entry which is preliminary data.</text>
</comment>
<dbReference type="Proteomes" id="UP001049176">
    <property type="component" value="Chromosome 8"/>
</dbReference>
<accession>A0A9P7RRM8</accession>
<dbReference type="GeneID" id="66081245"/>
<reference evidence="2" key="1">
    <citation type="journal article" date="2021" name="Genome Biol. Evol.">
        <title>The assembled and annotated genome of the fairy-ring fungus Marasmius oreades.</title>
        <authorList>
            <person name="Hiltunen M."/>
            <person name="Ament-Velasquez S.L."/>
            <person name="Johannesson H."/>
        </authorList>
    </citation>
    <scope>NUCLEOTIDE SEQUENCE</scope>
    <source>
        <strain evidence="2">03SP1</strain>
    </source>
</reference>
<dbReference type="RefSeq" id="XP_043004619.1">
    <property type="nucleotide sequence ID" value="XM_043157252.1"/>
</dbReference>
<evidence type="ECO:0000313" key="2">
    <source>
        <dbReference type="EMBL" id="KAG7088148.1"/>
    </source>
</evidence>
<dbReference type="OrthoDB" id="3157337at2759"/>
<feature type="region of interest" description="Disordered" evidence="1">
    <location>
        <begin position="1"/>
        <end position="39"/>
    </location>
</feature>
<dbReference type="AlphaFoldDB" id="A0A9P7RRM8"/>
<sequence>MDPNYSGEASLSGYNTPMSPTTELAIRKRKRSETSLSESQAIGALVPVADDAMDSEASSSRFSIRSGLKRDPTYYFEDGSCVLLVQDTLFNGSPCPV</sequence>
<organism evidence="2 3">
    <name type="scientific">Marasmius oreades</name>
    <name type="common">fairy-ring Marasmius</name>
    <dbReference type="NCBI Taxonomy" id="181124"/>
    <lineage>
        <taxon>Eukaryota</taxon>
        <taxon>Fungi</taxon>
        <taxon>Dikarya</taxon>
        <taxon>Basidiomycota</taxon>
        <taxon>Agaricomycotina</taxon>
        <taxon>Agaricomycetes</taxon>
        <taxon>Agaricomycetidae</taxon>
        <taxon>Agaricales</taxon>
        <taxon>Marasmiineae</taxon>
        <taxon>Marasmiaceae</taxon>
        <taxon>Marasmius</taxon>
    </lineage>
</organism>
<name>A0A9P7RRM8_9AGAR</name>
<proteinExistence type="predicted"/>
<gene>
    <name evidence="2" type="ORF">E1B28_012170</name>
</gene>